<keyword evidence="3" id="KW-0862">Zinc</keyword>
<dbReference type="Pfam" id="PF05485">
    <property type="entry name" value="THAP"/>
    <property type="match status" value="2"/>
</dbReference>
<dbReference type="Proteomes" id="UP000324832">
    <property type="component" value="Unassembled WGS sequence"/>
</dbReference>
<gene>
    <name evidence="7" type="ORF">LSINAPIS_LOCUS14974</name>
</gene>
<accession>A0A5E4R595</accession>
<evidence type="ECO:0000313" key="7">
    <source>
        <dbReference type="EMBL" id="VVD05429.1"/>
    </source>
</evidence>
<evidence type="ECO:0000256" key="2">
    <source>
        <dbReference type="ARBA" id="ARBA00022771"/>
    </source>
</evidence>
<evidence type="ECO:0000256" key="4">
    <source>
        <dbReference type="ARBA" id="ARBA00023125"/>
    </source>
</evidence>
<evidence type="ECO:0000256" key="3">
    <source>
        <dbReference type="ARBA" id="ARBA00022833"/>
    </source>
</evidence>
<evidence type="ECO:0000256" key="5">
    <source>
        <dbReference type="PROSITE-ProRule" id="PRU00309"/>
    </source>
</evidence>
<evidence type="ECO:0000313" key="8">
    <source>
        <dbReference type="Proteomes" id="UP000324832"/>
    </source>
</evidence>
<name>A0A5E4R595_9NEOP</name>
<organism evidence="7 8">
    <name type="scientific">Leptidea sinapis</name>
    <dbReference type="NCBI Taxonomy" id="189913"/>
    <lineage>
        <taxon>Eukaryota</taxon>
        <taxon>Metazoa</taxon>
        <taxon>Ecdysozoa</taxon>
        <taxon>Arthropoda</taxon>
        <taxon>Hexapoda</taxon>
        <taxon>Insecta</taxon>
        <taxon>Pterygota</taxon>
        <taxon>Neoptera</taxon>
        <taxon>Endopterygota</taxon>
        <taxon>Lepidoptera</taxon>
        <taxon>Glossata</taxon>
        <taxon>Ditrysia</taxon>
        <taxon>Papilionoidea</taxon>
        <taxon>Pieridae</taxon>
        <taxon>Dismorphiinae</taxon>
        <taxon>Leptidea</taxon>
    </lineage>
</organism>
<dbReference type="GO" id="GO:0008270">
    <property type="term" value="F:zinc ion binding"/>
    <property type="evidence" value="ECO:0007669"/>
    <property type="project" value="UniProtKB-KW"/>
</dbReference>
<evidence type="ECO:0000256" key="1">
    <source>
        <dbReference type="ARBA" id="ARBA00022723"/>
    </source>
</evidence>
<dbReference type="Gene3D" id="6.20.210.20">
    <property type="entry name" value="THAP domain"/>
    <property type="match status" value="1"/>
</dbReference>
<sequence length="239" mass="28010">MSIKQSRKSCVVPKCSNTTTNKPQKLFFIVPLEPNTRKKWMESMKRADPPGAKSCVYCCEDHFDIESDMENYMKYKLLGGRKKLKEGVVPHKFECQNPTNEKPERFAKDPKIKEKWIDVTGRKTCFPTKNSTICSFHFANKDFGQTKRIRKLYPDVYPKIDVWSSTLPVDMDNYLEYHLMGTVSQVRMKPGCIPTKFECLSDSKIEISIPIKRPNILKKQRKILIEECQRYSQKFYLQT</sequence>
<dbReference type="GO" id="GO:0043565">
    <property type="term" value="F:sequence-specific DNA binding"/>
    <property type="evidence" value="ECO:0007669"/>
    <property type="project" value="InterPro"/>
</dbReference>
<dbReference type="SMART" id="SM00980">
    <property type="entry name" value="THAP"/>
    <property type="match status" value="2"/>
</dbReference>
<dbReference type="PANTHER" id="PTHR46600">
    <property type="entry name" value="THAP DOMAIN-CONTAINING"/>
    <property type="match status" value="1"/>
</dbReference>
<dbReference type="EMBL" id="FZQP02006970">
    <property type="protein sequence ID" value="VVD05429.1"/>
    <property type="molecule type" value="Genomic_DNA"/>
</dbReference>
<evidence type="ECO:0000259" key="6">
    <source>
        <dbReference type="PROSITE" id="PS50950"/>
    </source>
</evidence>
<dbReference type="InterPro" id="IPR038441">
    <property type="entry name" value="THAP_Znf_sf"/>
</dbReference>
<keyword evidence="8" id="KW-1185">Reference proteome</keyword>
<keyword evidence="1" id="KW-0479">Metal-binding</keyword>
<keyword evidence="2 5" id="KW-0863">Zinc-finger</keyword>
<feature type="domain" description="THAP-type" evidence="6">
    <location>
        <begin position="5"/>
        <end position="93"/>
    </location>
</feature>
<proteinExistence type="predicted"/>
<protein>
    <recommendedName>
        <fullName evidence="6">THAP-type domain-containing protein</fullName>
    </recommendedName>
</protein>
<dbReference type="InterPro" id="IPR026516">
    <property type="entry name" value="THAP1/10"/>
</dbReference>
<reference evidence="7 8" key="1">
    <citation type="submission" date="2017-07" db="EMBL/GenBank/DDBJ databases">
        <authorList>
            <person name="Talla V."/>
            <person name="Backstrom N."/>
        </authorList>
    </citation>
    <scope>NUCLEOTIDE SEQUENCE [LARGE SCALE GENOMIC DNA]</scope>
</reference>
<dbReference type="PROSITE" id="PS50950">
    <property type="entry name" value="ZF_THAP"/>
    <property type="match status" value="1"/>
</dbReference>
<keyword evidence="4 5" id="KW-0238">DNA-binding</keyword>
<dbReference type="PANTHER" id="PTHR46600:SF11">
    <property type="entry name" value="THAP DOMAIN-CONTAINING PROTEIN 10"/>
    <property type="match status" value="1"/>
</dbReference>
<dbReference type="InterPro" id="IPR006612">
    <property type="entry name" value="THAP_Znf"/>
</dbReference>
<dbReference type="AlphaFoldDB" id="A0A5E4R595"/>
<dbReference type="SUPFAM" id="SSF57716">
    <property type="entry name" value="Glucocorticoid receptor-like (DNA-binding domain)"/>
    <property type="match status" value="2"/>
</dbReference>